<evidence type="ECO:0000259" key="1">
    <source>
        <dbReference type="PROSITE" id="PS00028"/>
    </source>
</evidence>
<dbReference type="PROSITE" id="PS00028">
    <property type="entry name" value="ZINC_FINGER_C2H2_1"/>
    <property type="match status" value="1"/>
</dbReference>
<protein>
    <recommendedName>
        <fullName evidence="1">C2H2-type domain-containing protein</fullName>
    </recommendedName>
</protein>
<dbReference type="InterPro" id="IPR038883">
    <property type="entry name" value="AN11006-like"/>
</dbReference>
<name>A0A319E8I3_ASPSB</name>
<dbReference type="OrthoDB" id="4496684at2759"/>
<feature type="domain" description="C2H2-type" evidence="1">
    <location>
        <begin position="61"/>
        <end position="83"/>
    </location>
</feature>
<organism evidence="2 3">
    <name type="scientific">Aspergillus sclerotiicarbonarius (strain CBS 121057 / IBT 28362)</name>
    <dbReference type="NCBI Taxonomy" id="1448318"/>
    <lineage>
        <taxon>Eukaryota</taxon>
        <taxon>Fungi</taxon>
        <taxon>Dikarya</taxon>
        <taxon>Ascomycota</taxon>
        <taxon>Pezizomycotina</taxon>
        <taxon>Eurotiomycetes</taxon>
        <taxon>Eurotiomycetidae</taxon>
        <taxon>Eurotiales</taxon>
        <taxon>Aspergillaceae</taxon>
        <taxon>Aspergillus</taxon>
        <taxon>Aspergillus subgen. Circumdati</taxon>
    </lineage>
</organism>
<dbReference type="AlphaFoldDB" id="A0A319E8I3"/>
<evidence type="ECO:0000313" key="2">
    <source>
        <dbReference type="EMBL" id="PYI06447.1"/>
    </source>
</evidence>
<gene>
    <name evidence="2" type="ORF">BO78DRAFT_418620</name>
</gene>
<proteinExistence type="predicted"/>
<dbReference type="Proteomes" id="UP000248423">
    <property type="component" value="Unassembled WGS sequence"/>
</dbReference>
<evidence type="ECO:0000313" key="3">
    <source>
        <dbReference type="Proteomes" id="UP000248423"/>
    </source>
</evidence>
<dbReference type="VEuPathDB" id="FungiDB:BO78DRAFT_418620"/>
<dbReference type="EMBL" id="KZ826349">
    <property type="protein sequence ID" value="PYI06447.1"/>
    <property type="molecule type" value="Genomic_DNA"/>
</dbReference>
<dbReference type="PANTHER" id="PTHR42085:SF2">
    <property type="entry name" value="F-BOX DOMAIN-CONTAINING PROTEIN"/>
    <property type="match status" value="1"/>
</dbReference>
<dbReference type="InterPro" id="IPR013087">
    <property type="entry name" value="Znf_C2H2_type"/>
</dbReference>
<reference evidence="2 3" key="1">
    <citation type="submission" date="2018-02" db="EMBL/GenBank/DDBJ databases">
        <title>The genomes of Aspergillus section Nigri reveals drivers in fungal speciation.</title>
        <authorList>
            <consortium name="DOE Joint Genome Institute"/>
            <person name="Vesth T.C."/>
            <person name="Nybo J."/>
            <person name="Theobald S."/>
            <person name="Brandl J."/>
            <person name="Frisvad J.C."/>
            <person name="Nielsen K.F."/>
            <person name="Lyhne E.K."/>
            <person name="Kogle M.E."/>
            <person name="Kuo A."/>
            <person name="Riley R."/>
            <person name="Clum A."/>
            <person name="Nolan M."/>
            <person name="Lipzen A."/>
            <person name="Salamov A."/>
            <person name="Henrissat B."/>
            <person name="Wiebenga A."/>
            <person name="De vries R.P."/>
            <person name="Grigoriev I.V."/>
            <person name="Mortensen U.H."/>
            <person name="Andersen M.R."/>
            <person name="Baker S.E."/>
        </authorList>
    </citation>
    <scope>NUCLEOTIDE SEQUENCE [LARGE SCALE GENOMIC DNA]</scope>
    <source>
        <strain evidence="2 3">CBS 121057</strain>
    </source>
</reference>
<accession>A0A319E8I3</accession>
<dbReference type="PANTHER" id="PTHR42085">
    <property type="entry name" value="F-BOX DOMAIN-CONTAINING PROTEIN"/>
    <property type="match status" value="1"/>
</dbReference>
<sequence>MPRETHACPFCPRKYKNEARLRCHLSSYTGEWRVRADGKHDVLQINEILDPEANDDSPYRCPSCPNIILGRRRFLDHIHASAHAKFIPRPPDWDRLRGTWDLLIAEETVKIRPTEMPFLRFPYDIRVIIYHFILVHDTIVFRDETGEDTPRWQLRFQRQYNPRRNPLALLIASRQVYEEARRVFYPYNTFVFYYSNYVPIFLVGIGCHNARLLRTLRWYVGPERQNKNQKEMMRRWLEAPSAKNIWNNKQAYLELHKAVETWTSWRRDGKVVRRWDAGDLRLWLSCWRGRRRFTMQVKFWNQNLMTPGRVSFELRTKYKWSYVGV</sequence>
<keyword evidence="3" id="KW-1185">Reference proteome</keyword>